<dbReference type="PANTHER" id="PTHR37419">
    <property type="entry name" value="SERINE/THREONINE-PROTEIN KINASE TOXIN HIPA"/>
    <property type="match status" value="1"/>
</dbReference>
<accession>A0A1G9H4U7</accession>
<evidence type="ECO:0000259" key="5">
    <source>
        <dbReference type="Pfam" id="PF13657"/>
    </source>
</evidence>
<keyword evidence="2" id="KW-0808">Transferase</keyword>
<dbReference type="STRING" id="119000.SAMN05661010_00914"/>
<feature type="domain" description="HipA N-terminal subdomain 1" evidence="5">
    <location>
        <begin position="7"/>
        <end position="105"/>
    </location>
</feature>
<feature type="domain" description="HipA-like C-terminal" evidence="4">
    <location>
        <begin position="150"/>
        <end position="380"/>
    </location>
</feature>
<evidence type="ECO:0000256" key="1">
    <source>
        <dbReference type="ARBA" id="ARBA00010164"/>
    </source>
</evidence>
<evidence type="ECO:0000313" key="7">
    <source>
        <dbReference type="Proteomes" id="UP000198654"/>
    </source>
</evidence>
<keyword evidence="7" id="KW-1185">Reference proteome</keyword>
<evidence type="ECO:0000256" key="3">
    <source>
        <dbReference type="ARBA" id="ARBA00022777"/>
    </source>
</evidence>
<dbReference type="Proteomes" id="UP000198654">
    <property type="component" value="Unassembled WGS sequence"/>
</dbReference>
<dbReference type="NCBIfam" id="TIGR03071">
    <property type="entry name" value="couple_hipA"/>
    <property type="match status" value="1"/>
</dbReference>
<dbReference type="InterPro" id="IPR012893">
    <property type="entry name" value="HipA-like_C"/>
</dbReference>
<evidence type="ECO:0000313" key="6">
    <source>
        <dbReference type="EMBL" id="SDL08038.1"/>
    </source>
</evidence>
<protein>
    <submittedName>
        <fullName evidence="6">Serine/threonine-protein kinase HipA</fullName>
    </submittedName>
</protein>
<dbReference type="GO" id="GO:0005829">
    <property type="term" value="C:cytosol"/>
    <property type="evidence" value="ECO:0007669"/>
    <property type="project" value="TreeGrafter"/>
</dbReference>
<dbReference type="InterPro" id="IPR017508">
    <property type="entry name" value="HipA_N1"/>
</dbReference>
<dbReference type="CDD" id="cd17793">
    <property type="entry name" value="HipA"/>
    <property type="match status" value="1"/>
</dbReference>
<dbReference type="EMBL" id="FNGI01000001">
    <property type="protein sequence ID" value="SDL08038.1"/>
    <property type="molecule type" value="Genomic_DNA"/>
</dbReference>
<proteinExistence type="inferred from homology"/>
<dbReference type="RefSeq" id="WP_175488711.1">
    <property type="nucleotide sequence ID" value="NZ_FNGI01000001.1"/>
</dbReference>
<name>A0A1G9H4U7_9GAMM</name>
<keyword evidence="3 6" id="KW-0418">Kinase</keyword>
<dbReference type="InterPro" id="IPR052028">
    <property type="entry name" value="HipA_Ser/Thr_kinase"/>
</dbReference>
<dbReference type="GO" id="GO:0004674">
    <property type="term" value="F:protein serine/threonine kinase activity"/>
    <property type="evidence" value="ECO:0007669"/>
    <property type="project" value="TreeGrafter"/>
</dbReference>
<gene>
    <name evidence="6" type="ORF">SAMN05661010_00914</name>
</gene>
<sequence>MSRLETLNVWHGTRLVGTLWQGGDERLMGFEYDDAWIATGSAISNSLPLDRKHWPPEDQRAHRWFGNLLPEEQARAALIKRLGIVDDDFSLLEAIGGDCAGALVILPQGQLPAQEGEYQPLPQDKLTQWAAFRERYALMAGDDPSTRPRLSLAGAQDKIPVLVKSGELYLPHGAAASSHILKFAVEGREAVILNELYLNTLANLAGLPCARTEMRYAGRHAYLLVERYDRSGIDTAKLQRLHQEDLCQAMGLARTHKYQIPNGPTFAQCVQMVRQACRPAAKSVLQLLLWQIFNVLVGNSDGHAKNLSLLQDDKGNWQMTPAYDLVGTVVLGYHPGLAFSIGGQFNSQQLLPRDWQAFADECGFSYPFVKRQIARLAARLAELIDSRCLQQALTDAGLSERGWRRLQQQRQYIDRQCRRAARW</sequence>
<reference evidence="6 7" key="1">
    <citation type="submission" date="2016-10" db="EMBL/GenBank/DDBJ databases">
        <authorList>
            <person name="de Groot N.N."/>
        </authorList>
    </citation>
    <scope>NUCLEOTIDE SEQUENCE [LARGE SCALE GENOMIC DNA]</scope>
    <source>
        <strain evidence="6 7">DSM 14789</strain>
    </source>
</reference>
<dbReference type="PANTHER" id="PTHR37419:SF1">
    <property type="entry name" value="SERINE_THREONINE-PROTEIN KINASE TOXIN HIPA"/>
    <property type="match status" value="1"/>
</dbReference>
<organism evidence="6 7">
    <name type="scientific">Modicisalibacter muralis</name>
    <dbReference type="NCBI Taxonomy" id="119000"/>
    <lineage>
        <taxon>Bacteria</taxon>
        <taxon>Pseudomonadati</taxon>
        <taxon>Pseudomonadota</taxon>
        <taxon>Gammaproteobacteria</taxon>
        <taxon>Oceanospirillales</taxon>
        <taxon>Halomonadaceae</taxon>
        <taxon>Modicisalibacter</taxon>
    </lineage>
</organism>
<comment type="similarity">
    <text evidence="1">Belongs to the HipA Ser/Thr kinase family.</text>
</comment>
<evidence type="ECO:0000259" key="4">
    <source>
        <dbReference type="Pfam" id="PF07804"/>
    </source>
</evidence>
<dbReference type="Pfam" id="PF07804">
    <property type="entry name" value="HipA_C"/>
    <property type="match status" value="1"/>
</dbReference>
<dbReference type="Pfam" id="PF13657">
    <property type="entry name" value="Couple_hipA"/>
    <property type="match status" value="1"/>
</dbReference>
<dbReference type="AlphaFoldDB" id="A0A1G9H4U7"/>
<evidence type="ECO:0000256" key="2">
    <source>
        <dbReference type="ARBA" id="ARBA00022679"/>
    </source>
</evidence>